<accession>A0ABX1T8H2</accession>
<dbReference type="EMBL" id="SPMX01000018">
    <property type="protein sequence ID" value="NMQ05271.1"/>
    <property type="molecule type" value="Genomic_DNA"/>
</dbReference>
<comment type="caution">
    <text evidence="1">The sequence shown here is derived from an EMBL/GenBank/DDBJ whole genome shotgun (WGS) entry which is preliminary data.</text>
</comment>
<dbReference type="Proteomes" id="UP000886469">
    <property type="component" value="Unassembled WGS sequence"/>
</dbReference>
<name>A0ABX1T8H2_9PROT</name>
<proteinExistence type="predicted"/>
<organism evidence="1 2">
    <name type="scientific">Candidatus Accumulibacter contiguus</name>
    <dbReference type="NCBI Taxonomy" id="2954381"/>
    <lineage>
        <taxon>Bacteria</taxon>
        <taxon>Pseudomonadati</taxon>
        <taxon>Pseudomonadota</taxon>
        <taxon>Betaproteobacteria</taxon>
        <taxon>Candidatus Accumulibacter</taxon>
    </lineage>
</organism>
<keyword evidence="2" id="KW-1185">Reference proteome</keyword>
<evidence type="ECO:0000313" key="2">
    <source>
        <dbReference type="Proteomes" id="UP000886469"/>
    </source>
</evidence>
<reference evidence="1" key="1">
    <citation type="submission" date="2019-03" db="EMBL/GenBank/DDBJ databases">
        <title>Metabolic reconstructions from genomes of highly enriched 'Candidatus Accumulibacter' and 'Candidatus Competibacter' bioreactor populations.</title>
        <authorList>
            <person name="Annavajhala M.K."/>
            <person name="Welles L."/>
            <person name="Abbas B."/>
            <person name="Sorokin D."/>
            <person name="Park H."/>
            <person name="Van Loosdrecht M."/>
            <person name="Chandran K."/>
        </authorList>
    </citation>
    <scope>NUCLEOTIDE SEQUENCE</scope>
    <source>
        <strain evidence="1">SBR_L</strain>
    </source>
</reference>
<protein>
    <submittedName>
        <fullName evidence="1">Uncharacterized protein</fullName>
    </submittedName>
</protein>
<evidence type="ECO:0000313" key="1">
    <source>
        <dbReference type="EMBL" id="NMQ05271.1"/>
    </source>
</evidence>
<sequence length="65" mass="7449">MTMRPEICREDIADLAHVASELDFMKNRCASDAWKNLLIRAVEVMHRVGTRIDAAQGYHVYGKED</sequence>
<gene>
    <name evidence="1" type="ORF">E4Q08_08305</name>
</gene>
<dbReference type="RefSeq" id="WP_169070036.1">
    <property type="nucleotide sequence ID" value="NZ_SPMX01000018.1"/>
</dbReference>